<dbReference type="InterPro" id="IPR036322">
    <property type="entry name" value="WD40_repeat_dom_sf"/>
</dbReference>
<protein>
    <recommendedName>
        <fullName evidence="3">WD40 repeat-like protein</fullName>
    </recommendedName>
</protein>
<dbReference type="Proteomes" id="UP000070544">
    <property type="component" value="Unassembled WGS sequence"/>
</dbReference>
<evidence type="ECO:0000313" key="2">
    <source>
        <dbReference type="Proteomes" id="UP000070544"/>
    </source>
</evidence>
<proteinExistence type="predicted"/>
<dbReference type="EMBL" id="KQ965731">
    <property type="protein sequence ID" value="KXS22153.1"/>
    <property type="molecule type" value="Genomic_DNA"/>
</dbReference>
<dbReference type="Gene3D" id="2.130.10.10">
    <property type="entry name" value="YVTN repeat-like/Quinoprotein amine dehydrogenase"/>
    <property type="match status" value="1"/>
</dbReference>
<sequence>MELNELWSAGMDYQLLRWKHFTDGRDAVVVEGWDMSTPHPTTSTIKGSATSGTTSFNPPFLTSLSHHPSSRTPRLLAVGTGDGSIEIMAGWDTSGAVGNTHNGWNGLEWQRALRLEGGHGWTVTGLAWIDHHVSITRQEDNAPSAASASSSTVDRQFRLFSVSLDGKLIEWKITLSPPPRSKKARVSRPPPKDPTPLWKWGYSIGEQIETGRKLECLTVTRAGSNWLAAMGGRIENDTVDLKRAGDIELYLIQ</sequence>
<dbReference type="SUPFAM" id="SSF50978">
    <property type="entry name" value="WD40 repeat-like"/>
    <property type="match status" value="1"/>
</dbReference>
<evidence type="ECO:0008006" key="3">
    <source>
        <dbReference type="Google" id="ProtNLM"/>
    </source>
</evidence>
<accession>A0A139B023</accession>
<organism evidence="1 2">
    <name type="scientific">Gonapodya prolifera (strain JEL478)</name>
    <name type="common">Monoblepharis prolifera</name>
    <dbReference type="NCBI Taxonomy" id="1344416"/>
    <lineage>
        <taxon>Eukaryota</taxon>
        <taxon>Fungi</taxon>
        <taxon>Fungi incertae sedis</taxon>
        <taxon>Chytridiomycota</taxon>
        <taxon>Chytridiomycota incertae sedis</taxon>
        <taxon>Monoblepharidomycetes</taxon>
        <taxon>Monoblepharidales</taxon>
        <taxon>Gonapodyaceae</taxon>
        <taxon>Gonapodya</taxon>
    </lineage>
</organism>
<gene>
    <name evidence="1" type="ORF">M427DRAFT_166139</name>
</gene>
<dbReference type="AlphaFoldDB" id="A0A139B023"/>
<reference evidence="1 2" key="1">
    <citation type="journal article" date="2015" name="Genome Biol. Evol.">
        <title>Phylogenomic analyses indicate that early fungi evolved digesting cell walls of algal ancestors of land plants.</title>
        <authorList>
            <person name="Chang Y."/>
            <person name="Wang S."/>
            <person name="Sekimoto S."/>
            <person name="Aerts A.L."/>
            <person name="Choi C."/>
            <person name="Clum A."/>
            <person name="LaButti K.M."/>
            <person name="Lindquist E.A."/>
            <person name="Yee Ngan C."/>
            <person name="Ohm R.A."/>
            <person name="Salamov A.A."/>
            <person name="Grigoriev I.V."/>
            <person name="Spatafora J.W."/>
            <person name="Berbee M.L."/>
        </authorList>
    </citation>
    <scope>NUCLEOTIDE SEQUENCE [LARGE SCALE GENOMIC DNA]</scope>
    <source>
        <strain evidence="1 2">JEL478</strain>
    </source>
</reference>
<evidence type="ECO:0000313" key="1">
    <source>
        <dbReference type="EMBL" id="KXS22153.1"/>
    </source>
</evidence>
<dbReference type="InterPro" id="IPR015943">
    <property type="entry name" value="WD40/YVTN_repeat-like_dom_sf"/>
</dbReference>
<name>A0A139B023_GONPJ</name>
<keyword evidence="2" id="KW-1185">Reference proteome</keyword>